<dbReference type="Pfam" id="PF02537">
    <property type="entry name" value="CRCB"/>
    <property type="match status" value="1"/>
</dbReference>
<proteinExistence type="inferred from homology"/>
<evidence type="ECO:0000256" key="2">
    <source>
        <dbReference type="ARBA" id="ARBA00022475"/>
    </source>
</evidence>
<evidence type="ECO:0000256" key="1">
    <source>
        <dbReference type="ARBA" id="ARBA00004651"/>
    </source>
</evidence>
<comment type="similarity">
    <text evidence="7 10">Belongs to the fluoride channel Fluc/FEX (TC 1.A.43) family.</text>
</comment>
<evidence type="ECO:0000256" key="7">
    <source>
        <dbReference type="ARBA" id="ARBA00035120"/>
    </source>
</evidence>
<dbReference type="EMBL" id="BNEE01000006">
    <property type="protein sequence ID" value="GHI88428.1"/>
    <property type="molecule type" value="Genomic_DNA"/>
</dbReference>
<dbReference type="GO" id="GO:0140114">
    <property type="term" value="P:cellular detoxification of fluoride"/>
    <property type="evidence" value="ECO:0007669"/>
    <property type="project" value="UniProtKB-UniRule"/>
</dbReference>
<comment type="function">
    <text evidence="9 10">Fluoride-specific ion channel. Important for reducing fluoride concentration in the cell, thus reducing its toxicity.</text>
</comment>
<keyword evidence="4 10" id="KW-1133">Transmembrane helix</keyword>
<feature type="transmembrane region" description="Helical" evidence="10">
    <location>
        <begin position="81"/>
        <end position="99"/>
    </location>
</feature>
<feature type="transmembrane region" description="Helical" evidence="10">
    <location>
        <begin position="16"/>
        <end position="34"/>
    </location>
</feature>
<evidence type="ECO:0000313" key="12">
    <source>
        <dbReference type="Proteomes" id="UP000600026"/>
    </source>
</evidence>
<dbReference type="AlphaFoldDB" id="A0A919LBR4"/>
<feature type="binding site" evidence="10">
    <location>
        <position position="94"/>
    </location>
    <ligand>
        <name>Na(+)</name>
        <dbReference type="ChEBI" id="CHEBI:29101"/>
        <note>structural</note>
    </ligand>
</feature>
<organism evidence="11 12">
    <name type="scientific">Streptomyces xanthophaeus</name>
    <dbReference type="NCBI Taxonomy" id="67385"/>
    <lineage>
        <taxon>Bacteria</taxon>
        <taxon>Bacillati</taxon>
        <taxon>Actinomycetota</taxon>
        <taxon>Actinomycetes</taxon>
        <taxon>Kitasatosporales</taxon>
        <taxon>Streptomycetaceae</taxon>
        <taxon>Streptomyces</taxon>
    </lineage>
</organism>
<comment type="catalytic activity">
    <reaction evidence="8">
        <text>fluoride(in) = fluoride(out)</text>
        <dbReference type="Rhea" id="RHEA:76159"/>
        <dbReference type="ChEBI" id="CHEBI:17051"/>
    </reaction>
    <physiologicalReaction direction="left-to-right" evidence="8">
        <dbReference type="Rhea" id="RHEA:76160"/>
    </physiologicalReaction>
</comment>
<evidence type="ECO:0000256" key="5">
    <source>
        <dbReference type="ARBA" id="ARBA00023136"/>
    </source>
</evidence>
<sequence length="142" mass="14246">MGGVLGDPPRGPGARVNWLLVVAGAAVGAPLRYLTDRAVQSRRGGADAVFPWGTFTVNAAACLVLGVLSGALLAGALPSQLGLLLGTGLCGALSTYSTFSYETLRLAERGWTFLAAANVAASVLVGLGAVHLGSEAARLLLG</sequence>
<keyword evidence="6 10" id="KW-0407">Ion channel</keyword>
<feature type="binding site" evidence="10">
    <location>
        <position position="91"/>
    </location>
    <ligand>
        <name>Na(+)</name>
        <dbReference type="ChEBI" id="CHEBI:29101"/>
        <note>structural</note>
    </ligand>
</feature>
<feature type="transmembrane region" description="Helical" evidence="10">
    <location>
        <begin position="55"/>
        <end position="75"/>
    </location>
</feature>
<keyword evidence="10" id="KW-0479">Metal-binding</keyword>
<keyword evidence="12" id="KW-1185">Reference proteome</keyword>
<accession>A0A919LBR4</accession>
<comment type="caution">
    <text evidence="11">The sequence shown here is derived from an EMBL/GenBank/DDBJ whole genome shotgun (WGS) entry which is preliminary data.</text>
</comment>
<evidence type="ECO:0000256" key="9">
    <source>
        <dbReference type="ARBA" id="ARBA00049940"/>
    </source>
</evidence>
<dbReference type="PANTHER" id="PTHR28259:SF1">
    <property type="entry name" value="FLUORIDE EXPORT PROTEIN 1-RELATED"/>
    <property type="match status" value="1"/>
</dbReference>
<dbReference type="PANTHER" id="PTHR28259">
    <property type="entry name" value="FLUORIDE EXPORT PROTEIN 1-RELATED"/>
    <property type="match status" value="1"/>
</dbReference>
<dbReference type="GO" id="GO:0062054">
    <property type="term" value="F:fluoride channel activity"/>
    <property type="evidence" value="ECO:0007669"/>
    <property type="project" value="UniProtKB-UniRule"/>
</dbReference>
<dbReference type="HAMAP" id="MF_00454">
    <property type="entry name" value="FluC"/>
    <property type="match status" value="1"/>
</dbReference>
<keyword evidence="10" id="KW-0915">Sodium</keyword>
<evidence type="ECO:0000256" key="10">
    <source>
        <dbReference type="HAMAP-Rule" id="MF_00454"/>
    </source>
</evidence>
<dbReference type="InterPro" id="IPR003691">
    <property type="entry name" value="FluC"/>
</dbReference>
<evidence type="ECO:0000313" key="11">
    <source>
        <dbReference type="EMBL" id="GHI88428.1"/>
    </source>
</evidence>
<dbReference type="Proteomes" id="UP000600026">
    <property type="component" value="Unassembled WGS sequence"/>
</dbReference>
<evidence type="ECO:0000256" key="4">
    <source>
        <dbReference type="ARBA" id="ARBA00022989"/>
    </source>
</evidence>
<feature type="transmembrane region" description="Helical" evidence="10">
    <location>
        <begin position="111"/>
        <end position="132"/>
    </location>
</feature>
<protein>
    <recommendedName>
        <fullName evidence="10">Fluoride-specific ion channel FluC</fullName>
    </recommendedName>
</protein>
<comment type="activity regulation">
    <text evidence="10">Na(+) is not transported, but it plays an essential structural role and its presence is essential for fluoride channel function.</text>
</comment>
<keyword evidence="3 10" id="KW-0812">Transmembrane</keyword>
<name>A0A919LBR4_9ACTN</name>
<gene>
    <name evidence="11" type="primary">crcB2</name>
    <name evidence="10" type="synonym">crcB</name>
    <name evidence="10" type="synonym">fluC</name>
    <name evidence="11" type="ORF">Sxan_57920</name>
</gene>
<evidence type="ECO:0000256" key="6">
    <source>
        <dbReference type="ARBA" id="ARBA00023303"/>
    </source>
</evidence>
<dbReference type="GO" id="GO:0046872">
    <property type="term" value="F:metal ion binding"/>
    <property type="evidence" value="ECO:0007669"/>
    <property type="project" value="UniProtKB-KW"/>
</dbReference>
<keyword evidence="10" id="KW-0813">Transport</keyword>
<keyword evidence="10" id="KW-0406">Ion transport</keyword>
<comment type="subcellular location">
    <subcellularLocation>
        <location evidence="1 10">Cell membrane</location>
        <topology evidence="1 10">Multi-pass membrane protein</topology>
    </subcellularLocation>
</comment>
<evidence type="ECO:0000256" key="8">
    <source>
        <dbReference type="ARBA" id="ARBA00035585"/>
    </source>
</evidence>
<keyword evidence="2 10" id="KW-1003">Cell membrane</keyword>
<reference evidence="11" key="1">
    <citation type="submission" date="2020-09" db="EMBL/GenBank/DDBJ databases">
        <title>Whole genome shotgun sequence of Streptomyces xanthophaeus NBRC 12829.</title>
        <authorList>
            <person name="Komaki H."/>
            <person name="Tamura T."/>
        </authorList>
    </citation>
    <scope>NUCLEOTIDE SEQUENCE</scope>
    <source>
        <strain evidence="11">NBRC 12829</strain>
    </source>
</reference>
<keyword evidence="5 10" id="KW-0472">Membrane</keyword>
<evidence type="ECO:0000256" key="3">
    <source>
        <dbReference type="ARBA" id="ARBA00022692"/>
    </source>
</evidence>
<dbReference type="GO" id="GO:0005886">
    <property type="term" value="C:plasma membrane"/>
    <property type="evidence" value="ECO:0007669"/>
    <property type="project" value="UniProtKB-SubCell"/>
</dbReference>